<dbReference type="Proteomes" id="UP000008281">
    <property type="component" value="Unassembled WGS sequence"/>
</dbReference>
<keyword evidence="6" id="KW-0862">Zinc</keyword>
<dbReference type="GO" id="GO:0008270">
    <property type="term" value="F:zinc ion binding"/>
    <property type="evidence" value="ECO:0007669"/>
    <property type="project" value="UniProtKB-KW"/>
</dbReference>
<evidence type="ECO:0000256" key="2">
    <source>
        <dbReference type="ARBA" id="ARBA00013184"/>
    </source>
</evidence>
<dbReference type="GO" id="GO:0005634">
    <property type="term" value="C:nucleus"/>
    <property type="evidence" value="ECO:0007669"/>
    <property type="project" value="UniProtKB-SubCell"/>
</dbReference>
<dbReference type="InterPro" id="IPR003101">
    <property type="entry name" value="KIX_dom"/>
</dbReference>
<keyword evidence="4" id="KW-0479">Metal-binding</keyword>
<comment type="subcellular location">
    <subcellularLocation>
        <location evidence="1">Nucleus</location>
    </subcellularLocation>
</comment>
<comment type="catalytic activity">
    <reaction evidence="11">
        <text>L-lysyl-[protein] + acetyl-CoA = N(6)-acetyl-L-lysyl-[protein] + CoA + H(+)</text>
        <dbReference type="Rhea" id="RHEA:45948"/>
        <dbReference type="Rhea" id="RHEA-COMP:9752"/>
        <dbReference type="Rhea" id="RHEA-COMP:10731"/>
        <dbReference type="ChEBI" id="CHEBI:15378"/>
        <dbReference type="ChEBI" id="CHEBI:29969"/>
        <dbReference type="ChEBI" id="CHEBI:57287"/>
        <dbReference type="ChEBI" id="CHEBI:57288"/>
        <dbReference type="ChEBI" id="CHEBI:61930"/>
        <dbReference type="EC" id="2.3.1.48"/>
    </reaction>
</comment>
<dbReference type="GO" id="GO:0031490">
    <property type="term" value="F:chromatin DNA binding"/>
    <property type="evidence" value="ECO:0007669"/>
    <property type="project" value="TreeGrafter"/>
</dbReference>
<evidence type="ECO:0000256" key="10">
    <source>
        <dbReference type="ARBA" id="ARBA00023242"/>
    </source>
</evidence>
<dbReference type="SUPFAM" id="SSF57933">
    <property type="entry name" value="TAZ domain"/>
    <property type="match status" value="1"/>
</dbReference>
<keyword evidence="13" id="KW-1185">Reference proteome</keyword>
<dbReference type="InterPro" id="IPR036529">
    <property type="entry name" value="KIX_dom_sf"/>
</dbReference>
<evidence type="ECO:0000256" key="6">
    <source>
        <dbReference type="ARBA" id="ARBA00022833"/>
    </source>
</evidence>
<evidence type="ECO:0000256" key="8">
    <source>
        <dbReference type="ARBA" id="ARBA00023015"/>
    </source>
</evidence>
<keyword evidence="7" id="KW-0156">Chromatin regulator</keyword>
<dbReference type="InterPro" id="IPR035898">
    <property type="entry name" value="TAZ_dom_sf"/>
</dbReference>
<evidence type="ECO:0000256" key="11">
    <source>
        <dbReference type="ARBA" id="ARBA00048017"/>
    </source>
</evidence>
<dbReference type="PANTHER" id="PTHR13808">
    <property type="entry name" value="CBP/P300-RELATED"/>
    <property type="match status" value="1"/>
</dbReference>
<dbReference type="InterPro" id="IPR000197">
    <property type="entry name" value="Znf_TAZ"/>
</dbReference>
<dbReference type="SMART" id="SM00551">
    <property type="entry name" value="ZnF_TAZ"/>
    <property type="match status" value="1"/>
</dbReference>
<evidence type="ECO:0000256" key="7">
    <source>
        <dbReference type="ARBA" id="ARBA00022853"/>
    </source>
</evidence>
<dbReference type="PROSITE" id="PS50134">
    <property type="entry name" value="ZF_TAZ"/>
    <property type="match status" value="1"/>
</dbReference>
<dbReference type="HOGENOM" id="CLU_694920_0_0_1"/>
<dbReference type="Pfam" id="PF02135">
    <property type="entry name" value="zf-TAZ"/>
    <property type="match status" value="1"/>
</dbReference>
<evidence type="ECO:0000313" key="13">
    <source>
        <dbReference type="Proteomes" id="UP000008281"/>
    </source>
</evidence>
<dbReference type="AlphaFoldDB" id="E3MHY4"/>
<dbReference type="GO" id="GO:0000123">
    <property type="term" value="C:histone acetyltransferase complex"/>
    <property type="evidence" value="ECO:0007669"/>
    <property type="project" value="TreeGrafter"/>
</dbReference>
<keyword evidence="10" id="KW-0539">Nucleus</keyword>
<dbReference type="GO" id="GO:0045944">
    <property type="term" value="P:positive regulation of transcription by RNA polymerase II"/>
    <property type="evidence" value="ECO:0007669"/>
    <property type="project" value="TreeGrafter"/>
</dbReference>
<dbReference type="GO" id="GO:0003713">
    <property type="term" value="F:transcription coactivator activity"/>
    <property type="evidence" value="ECO:0007669"/>
    <property type="project" value="TreeGrafter"/>
</dbReference>
<evidence type="ECO:0000256" key="3">
    <source>
        <dbReference type="ARBA" id="ARBA00022679"/>
    </source>
</evidence>
<evidence type="ECO:0000313" key="12">
    <source>
        <dbReference type="EMBL" id="EFP02203.1"/>
    </source>
</evidence>
<dbReference type="FunCoup" id="E3MHY4">
    <property type="interactions" value="1"/>
</dbReference>
<keyword evidence="5" id="KW-0863">Zinc-finger</keyword>
<dbReference type="eggNOG" id="KOG1778">
    <property type="taxonomic scope" value="Eukaryota"/>
</dbReference>
<keyword evidence="3" id="KW-0808">Transferase</keyword>
<dbReference type="EMBL" id="DS268446">
    <property type="protein sequence ID" value="EFP02203.1"/>
    <property type="molecule type" value="Genomic_DNA"/>
</dbReference>
<dbReference type="GO" id="GO:0005667">
    <property type="term" value="C:transcription regulator complex"/>
    <property type="evidence" value="ECO:0007669"/>
    <property type="project" value="TreeGrafter"/>
</dbReference>
<dbReference type="OMA" id="HARECMI"/>
<organism evidence="13">
    <name type="scientific">Caenorhabditis remanei</name>
    <name type="common">Caenorhabditis vulgaris</name>
    <dbReference type="NCBI Taxonomy" id="31234"/>
    <lineage>
        <taxon>Eukaryota</taxon>
        <taxon>Metazoa</taxon>
        <taxon>Ecdysozoa</taxon>
        <taxon>Nematoda</taxon>
        <taxon>Chromadorea</taxon>
        <taxon>Rhabditida</taxon>
        <taxon>Rhabditina</taxon>
        <taxon>Rhabditomorpha</taxon>
        <taxon>Rhabditoidea</taxon>
        <taxon>Rhabditidae</taxon>
        <taxon>Peloderinae</taxon>
        <taxon>Caenorhabditis</taxon>
    </lineage>
</organism>
<reference evidence="12" key="1">
    <citation type="submission" date="2007-07" db="EMBL/GenBank/DDBJ databases">
        <title>PCAP assembly of the Caenorhabditis remanei genome.</title>
        <authorList>
            <consortium name="The Caenorhabditis remanei Sequencing Consortium"/>
            <person name="Wilson R.K."/>
        </authorList>
    </citation>
    <scope>NUCLEOTIDE SEQUENCE [LARGE SCALE GENOMIC DNA]</scope>
    <source>
        <strain evidence="12">PB4641</strain>
    </source>
</reference>
<evidence type="ECO:0000256" key="5">
    <source>
        <dbReference type="ARBA" id="ARBA00022771"/>
    </source>
</evidence>
<sequence length="397" mass="45634">MPVTLLPNDYSSLLFPDQPNQKPLSFFGCLTINFWKTNELDTGICSGRGLGCGGTGSGVYFTNCHQLTPLVPRVQFDSMDLKGVEEGHEVPVNPRLAEWSRETLELMLHARECMIKSKENEQCVARSLPPRHPRCNMILCPSMKRMLEHLPDCDGGVLCERNVCQDIEQLIGHWKNCKDEGCIVCKPILEEHDKKIVHVSYINDIHLGGKYSMLAGYTESPFLSTTVVNNYEPSQFMRLIKESLRDHLRQKIYEAMIQTPDPSPLCQAREENLREYAMRIEKEVLIESTSLEVYYARIALKIQKLLQEKFGFDQNFNSPWQADIPIKKRHNSIIQLLNTLQPCSNCSVHQTEQNLKDLLVYCQSVEENHFMTSQSEQEYFEAVDKNVEHFQKIHPGN</sequence>
<dbReference type="Gene3D" id="1.20.1020.10">
    <property type="entry name" value="TAZ domain"/>
    <property type="match status" value="1"/>
</dbReference>
<dbReference type="OrthoDB" id="899at2759"/>
<dbReference type="EC" id="2.3.1.48" evidence="2"/>
<dbReference type="PROSITE" id="PS50952">
    <property type="entry name" value="KIX"/>
    <property type="match status" value="1"/>
</dbReference>
<dbReference type="Gene3D" id="1.10.246.20">
    <property type="entry name" value="Coactivator CBP, KIX domain"/>
    <property type="match status" value="2"/>
</dbReference>
<name>E3MHY4_CAERE</name>
<gene>
    <name evidence="12" type="ORF">CRE_24951</name>
</gene>
<dbReference type="SUPFAM" id="SSF47040">
    <property type="entry name" value="Kix domain of CBP (creb binding protein)"/>
    <property type="match status" value="2"/>
</dbReference>
<dbReference type="Pfam" id="PF02172">
    <property type="entry name" value="KIX"/>
    <property type="match status" value="1"/>
</dbReference>
<keyword evidence="9" id="KW-0804">Transcription</keyword>
<evidence type="ECO:0000256" key="9">
    <source>
        <dbReference type="ARBA" id="ARBA00023163"/>
    </source>
</evidence>
<keyword evidence="8" id="KW-0805">Transcription regulation</keyword>
<proteinExistence type="predicted"/>
<accession>E3MHY4</accession>
<protein>
    <recommendedName>
        <fullName evidence="2">histone acetyltransferase</fullName>
        <ecNumber evidence="2">2.3.1.48</ecNumber>
    </recommendedName>
</protein>
<evidence type="ECO:0000256" key="1">
    <source>
        <dbReference type="ARBA" id="ARBA00004123"/>
    </source>
</evidence>
<dbReference type="STRING" id="31234.E3MHY4"/>
<evidence type="ECO:0000256" key="4">
    <source>
        <dbReference type="ARBA" id="ARBA00022723"/>
    </source>
</evidence>
<dbReference type="PANTHER" id="PTHR13808:SF1">
    <property type="entry name" value="HISTONE ACETYLTRANSFERASE"/>
    <property type="match status" value="1"/>
</dbReference>
<dbReference type="GO" id="GO:0004402">
    <property type="term" value="F:histone acetyltransferase activity"/>
    <property type="evidence" value="ECO:0007669"/>
    <property type="project" value="InterPro"/>
</dbReference>
<dbReference type="InterPro" id="IPR013178">
    <property type="entry name" value="Histone_AcTrfase_Rtt109/CBP"/>
</dbReference>